<sequence>MRNHVRAAAMLTILCGTPCGASEAPAADQKERAMVTNGMDEARFWALIEQFGRPDREARLAALRAALADLEPDDIQRFQAQFDRQMWRSYRWDLWGAAFVAMGGASDDGFEYFRAWLIAQGRDAFERVLGSPDSLADIAPNDADAMEFEHILYVAPEIWSEKTGKSPAEMIRFDPGSEVQSGPQGTPFREDDALLARQYPHLWRRFTSAGM</sequence>
<organism evidence="3 4">
    <name type="scientific">Allosphingosinicella deserti</name>
    <dbReference type="NCBI Taxonomy" id="2116704"/>
    <lineage>
        <taxon>Bacteria</taxon>
        <taxon>Pseudomonadati</taxon>
        <taxon>Pseudomonadota</taxon>
        <taxon>Alphaproteobacteria</taxon>
        <taxon>Sphingomonadales</taxon>
        <taxon>Sphingomonadaceae</taxon>
        <taxon>Allosphingosinicella</taxon>
    </lineage>
</organism>
<feature type="signal peptide" evidence="1">
    <location>
        <begin position="1"/>
        <end position="21"/>
    </location>
</feature>
<evidence type="ECO:0000256" key="1">
    <source>
        <dbReference type="SAM" id="SignalP"/>
    </source>
</evidence>
<evidence type="ECO:0000313" key="4">
    <source>
        <dbReference type="Proteomes" id="UP000241167"/>
    </source>
</evidence>
<dbReference type="EMBL" id="PXYI01000005">
    <property type="protein sequence ID" value="PSJ38888.1"/>
    <property type="molecule type" value="Genomic_DNA"/>
</dbReference>
<gene>
    <name evidence="3" type="ORF">C7I55_16335</name>
</gene>
<name>A0A2P7QLN5_9SPHN</name>
<keyword evidence="4" id="KW-1185">Reference proteome</keyword>
<dbReference type="InterPro" id="IPR025334">
    <property type="entry name" value="DUF4240"/>
</dbReference>
<dbReference type="AlphaFoldDB" id="A0A2P7QLN5"/>
<feature type="chain" id="PRO_5015170568" description="DUF4240 domain-containing protein" evidence="1">
    <location>
        <begin position="22"/>
        <end position="211"/>
    </location>
</feature>
<protein>
    <recommendedName>
        <fullName evidence="2">DUF4240 domain-containing protein</fullName>
    </recommendedName>
</protein>
<proteinExistence type="predicted"/>
<comment type="caution">
    <text evidence="3">The sequence shown here is derived from an EMBL/GenBank/DDBJ whole genome shotgun (WGS) entry which is preliminary data.</text>
</comment>
<feature type="domain" description="DUF4240" evidence="2">
    <location>
        <begin position="39"/>
        <end position="158"/>
    </location>
</feature>
<evidence type="ECO:0000313" key="3">
    <source>
        <dbReference type="EMBL" id="PSJ38888.1"/>
    </source>
</evidence>
<dbReference type="Pfam" id="PF14024">
    <property type="entry name" value="DUF4240"/>
    <property type="match status" value="1"/>
</dbReference>
<reference evidence="3 4" key="1">
    <citation type="submission" date="2018-03" db="EMBL/GenBank/DDBJ databases">
        <title>The draft genome of Sphingosinicella sp. GL-C-18.</title>
        <authorList>
            <person name="Liu L."/>
            <person name="Li L."/>
            <person name="Liang L."/>
            <person name="Zhang X."/>
            <person name="Wang T."/>
        </authorList>
    </citation>
    <scope>NUCLEOTIDE SEQUENCE [LARGE SCALE GENOMIC DNA]</scope>
    <source>
        <strain evidence="3 4">GL-C-18</strain>
    </source>
</reference>
<dbReference type="Proteomes" id="UP000241167">
    <property type="component" value="Unassembled WGS sequence"/>
</dbReference>
<evidence type="ECO:0000259" key="2">
    <source>
        <dbReference type="Pfam" id="PF14024"/>
    </source>
</evidence>
<keyword evidence="1" id="KW-0732">Signal</keyword>
<accession>A0A2P7QLN5</accession>